<dbReference type="EMBL" id="UINC01027648">
    <property type="protein sequence ID" value="SVB07244.1"/>
    <property type="molecule type" value="Genomic_DNA"/>
</dbReference>
<dbReference type="PANTHER" id="PTHR42760">
    <property type="entry name" value="SHORT-CHAIN DEHYDROGENASES/REDUCTASES FAMILY MEMBER"/>
    <property type="match status" value="1"/>
</dbReference>
<dbReference type="PRINTS" id="PR00081">
    <property type="entry name" value="GDHRDH"/>
</dbReference>
<gene>
    <name evidence="3" type="ORF">METZ01_LOCUS160098</name>
</gene>
<accession>A0A382B0Y1</accession>
<dbReference type="InterPro" id="IPR020904">
    <property type="entry name" value="Sc_DH/Rdtase_CS"/>
</dbReference>
<dbReference type="GO" id="GO:0016616">
    <property type="term" value="F:oxidoreductase activity, acting on the CH-OH group of donors, NAD or NADP as acceptor"/>
    <property type="evidence" value="ECO:0007669"/>
    <property type="project" value="TreeGrafter"/>
</dbReference>
<evidence type="ECO:0000256" key="1">
    <source>
        <dbReference type="ARBA" id="ARBA00006484"/>
    </source>
</evidence>
<protein>
    <submittedName>
        <fullName evidence="3">Uncharacterized protein</fullName>
    </submittedName>
</protein>
<evidence type="ECO:0000256" key="2">
    <source>
        <dbReference type="ARBA" id="ARBA00023002"/>
    </source>
</evidence>
<dbReference type="PANTHER" id="PTHR42760:SF133">
    <property type="entry name" value="3-OXOACYL-[ACYL-CARRIER-PROTEIN] REDUCTASE"/>
    <property type="match status" value="1"/>
</dbReference>
<dbReference type="PROSITE" id="PS00061">
    <property type="entry name" value="ADH_SHORT"/>
    <property type="match status" value="1"/>
</dbReference>
<dbReference type="CDD" id="cd05233">
    <property type="entry name" value="SDR_c"/>
    <property type="match status" value="1"/>
</dbReference>
<sequence>MIDIDEEKIEALSKEIPNSIPLSADITSEESVLKALDVFGEIPDSLVNCAGIVRYGRLVDQSVEDFKRVLEVNLLGTFIVCRSVAKLMIKKQSGNIVNICSISGGKHPAINTGGYAASKSGVAMLSEQMSLEFGKEGIRVNSVSPGFINSGMSAPHYAEKDEMNKREEMVPLGRIGSADDISRVVLFLLSDESSYIHGENIIVDGGVMNSVLANISRKKEK</sequence>
<keyword evidence="2" id="KW-0560">Oxidoreductase</keyword>
<proteinExistence type="inferred from homology"/>
<dbReference type="SUPFAM" id="SSF51735">
    <property type="entry name" value="NAD(P)-binding Rossmann-fold domains"/>
    <property type="match status" value="1"/>
</dbReference>
<dbReference type="AlphaFoldDB" id="A0A382B0Y1"/>
<evidence type="ECO:0000313" key="3">
    <source>
        <dbReference type="EMBL" id="SVB07244.1"/>
    </source>
</evidence>
<comment type="similarity">
    <text evidence="1">Belongs to the short-chain dehydrogenases/reductases (SDR) family.</text>
</comment>
<dbReference type="Pfam" id="PF13561">
    <property type="entry name" value="adh_short_C2"/>
    <property type="match status" value="1"/>
</dbReference>
<organism evidence="3">
    <name type="scientific">marine metagenome</name>
    <dbReference type="NCBI Taxonomy" id="408172"/>
    <lineage>
        <taxon>unclassified sequences</taxon>
        <taxon>metagenomes</taxon>
        <taxon>ecological metagenomes</taxon>
    </lineage>
</organism>
<dbReference type="Gene3D" id="3.40.50.720">
    <property type="entry name" value="NAD(P)-binding Rossmann-like Domain"/>
    <property type="match status" value="1"/>
</dbReference>
<dbReference type="InterPro" id="IPR036291">
    <property type="entry name" value="NAD(P)-bd_dom_sf"/>
</dbReference>
<reference evidence="3" key="1">
    <citation type="submission" date="2018-05" db="EMBL/GenBank/DDBJ databases">
        <authorList>
            <person name="Lanie J.A."/>
            <person name="Ng W.-L."/>
            <person name="Kazmierczak K.M."/>
            <person name="Andrzejewski T.M."/>
            <person name="Davidsen T.M."/>
            <person name="Wayne K.J."/>
            <person name="Tettelin H."/>
            <person name="Glass J.I."/>
            <person name="Rusch D."/>
            <person name="Podicherti R."/>
            <person name="Tsui H.-C.T."/>
            <person name="Winkler M.E."/>
        </authorList>
    </citation>
    <scope>NUCLEOTIDE SEQUENCE</scope>
</reference>
<dbReference type="PRINTS" id="PR00080">
    <property type="entry name" value="SDRFAMILY"/>
</dbReference>
<name>A0A382B0Y1_9ZZZZ</name>
<dbReference type="InterPro" id="IPR002347">
    <property type="entry name" value="SDR_fam"/>
</dbReference>